<keyword evidence="3" id="KW-1185">Reference proteome</keyword>
<feature type="compositionally biased region" description="Polar residues" evidence="1">
    <location>
        <begin position="158"/>
        <end position="168"/>
    </location>
</feature>
<proteinExistence type="predicted"/>
<comment type="caution">
    <text evidence="2">The sequence shown here is derived from an EMBL/GenBank/DDBJ whole genome shotgun (WGS) entry which is preliminary data.</text>
</comment>
<feature type="region of interest" description="Disordered" evidence="1">
    <location>
        <begin position="1"/>
        <end position="23"/>
    </location>
</feature>
<organism evidence="2 3">
    <name type="scientific">Durusdinium trenchii</name>
    <dbReference type="NCBI Taxonomy" id="1381693"/>
    <lineage>
        <taxon>Eukaryota</taxon>
        <taxon>Sar</taxon>
        <taxon>Alveolata</taxon>
        <taxon>Dinophyceae</taxon>
        <taxon>Suessiales</taxon>
        <taxon>Symbiodiniaceae</taxon>
        <taxon>Durusdinium</taxon>
    </lineage>
</organism>
<evidence type="ECO:0000313" key="2">
    <source>
        <dbReference type="EMBL" id="CAK9037165.1"/>
    </source>
</evidence>
<feature type="region of interest" description="Disordered" evidence="1">
    <location>
        <begin position="152"/>
        <end position="178"/>
    </location>
</feature>
<feature type="non-terminal residue" evidence="2">
    <location>
        <position position="1"/>
    </location>
</feature>
<protein>
    <submittedName>
        <fullName evidence="2">Uncharacterized protein</fullName>
    </submittedName>
</protein>
<dbReference type="EMBL" id="CAXAMM010015784">
    <property type="protein sequence ID" value="CAK9037165.1"/>
    <property type="molecule type" value="Genomic_DNA"/>
</dbReference>
<feature type="non-terminal residue" evidence="2">
    <location>
        <position position="178"/>
    </location>
</feature>
<sequence length="178" mass="18611">AGALRGLRVPTPAEPLGRHGRRHVDPGVGLRALRELLRSDGQGKDVVRGAALERWGSIHGALAAASAEHEPLTLRLCGSGLLVRVHLGEVHQAPPRSHAGGVRLLSQVGGVEWARVGEQRPGAEPIRSAAGRPGRRRLATAPRGAWVPVARGERGGSATRTGSHNAGWTSDGGRVHFG</sequence>
<dbReference type="Proteomes" id="UP001642464">
    <property type="component" value="Unassembled WGS sequence"/>
</dbReference>
<evidence type="ECO:0000313" key="3">
    <source>
        <dbReference type="Proteomes" id="UP001642464"/>
    </source>
</evidence>
<name>A0ABP0LDC8_9DINO</name>
<gene>
    <name evidence="2" type="ORF">SCF082_LOCUS22043</name>
</gene>
<reference evidence="2 3" key="1">
    <citation type="submission" date="2024-02" db="EMBL/GenBank/DDBJ databases">
        <authorList>
            <person name="Chen Y."/>
            <person name="Shah S."/>
            <person name="Dougan E. K."/>
            <person name="Thang M."/>
            <person name="Chan C."/>
        </authorList>
    </citation>
    <scope>NUCLEOTIDE SEQUENCE [LARGE SCALE GENOMIC DNA]</scope>
</reference>
<accession>A0ABP0LDC8</accession>
<evidence type="ECO:0000256" key="1">
    <source>
        <dbReference type="SAM" id="MobiDB-lite"/>
    </source>
</evidence>